<dbReference type="InterPro" id="IPR013078">
    <property type="entry name" value="His_Pase_superF_clade-1"/>
</dbReference>
<proteinExistence type="predicted"/>
<dbReference type="RefSeq" id="WP_048097850.1">
    <property type="nucleotide sequence ID" value="NZ_CP017686.1"/>
</dbReference>
<evidence type="ECO:0000313" key="2">
    <source>
        <dbReference type="Proteomes" id="UP000273278"/>
    </source>
</evidence>
<reference evidence="1 2" key="1">
    <citation type="submission" date="2016-10" db="EMBL/GenBank/DDBJ databases">
        <title>Complete genome of the TMA-utilizing, human hosted archaeon Methanomethylophilus alvus Gen. nov, sp. nov., strain Mx-05, derived from a pure culture.</title>
        <authorList>
            <person name="Brugere J.-F."/>
            <person name="Ben Hania W."/>
            <person name="Chaudhary P.P."/>
            <person name="Gaci N."/>
            <person name="Borrel G."/>
            <person name="Cao Van Tuat L."/>
            <person name="Fardeau M.-L."/>
            <person name="Harris H.M.B."/>
            <person name="O'Toole P.W."/>
            <person name="Ollivier B."/>
        </authorList>
    </citation>
    <scope>NUCLEOTIDE SEQUENCE [LARGE SCALE GENOMIC DNA]</scope>
    <source>
        <strain evidence="1 2">Mx-05</strain>
    </source>
</reference>
<evidence type="ECO:0008006" key="3">
    <source>
        <dbReference type="Google" id="ProtNLM"/>
    </source>
</evidence>
<organism evidence="1 2">
    <name type="scientific">Methanomethylophilus alvi</name>
    <dbReference type="NCBI Taxonomy" id="1291540"/>
    <lineage>
        <taxon>Archaea</taxon>
        <taxon>Methanobacteriati</taxon>
        <taxon>Thermoplasmatota</taxon>
        <taxon>Thermoplasmata</taxon>
        <taxon>Methanomassiliicoccales</taxon>
        <taxon>Methanomethylophilaceae</taxon>
        <taxon>Methanomethylophilus</taxon>
    </lineage>
</organism>
<gene>
    <name evidence="1" type="ORF">BKD89_06305</name>
</gene>
<dbReference type="Proteomes" id="UP000273278">
    <property type="component" value="Chromosome"/>
</dbReference>
<sequence length="424" mass="46192">MEKTSSGGLNVIDRDGVYGVLAEDGTFSPVYRVPEEASPPGTPRWTSDLGEHVWDSCVAFVRHAERPAHFLRDSDGIGVTDLTDRGREDARRLGTLLRGYDVSLSSSPVPRCVSTCVSVAEGLGRDLPVERREEVGGYGTALYLDGYAGHVYREPGTTAVLGNLSGRPIEGWHPLEECVRRMMDVILPFLSREGVLTLCVSHDLFVAQLVGGTVGRFPSDRWISYLDGILVCRRGEETYVVWEGEEHPYAGPLPAADISPASPPRRVVLPPSGPLPEVRFSAPGDIVWAGPPSDGKSLLVDSRGYFRHVRADGYPVYGRTYDWAGDFRDGVAPVAVEGVGATFVTDFGDLLHNRWFREVRGYREGVAAVRDGKGWFHIGMDGEPLYPERYDSVTDAEGGRCLCTSGGVAVERILAPVSDEPMGP</sequence>
<accession>A0A3G3II98</accession>
<dbReference type="AlphaFoldDB" id="A0A3G3II98"/>
<dbReference type="EMBL" id="CP017686">
    <property type="protein sequence ID" value="AYQ55408.1"/>
    <property type="molecule type" value="Genomic_DNA"/>
</dbReference>
<dbReference type="SUPFAM" id="SSF53254">
    <property type="entry name" value="Phosphoglycerate mutase-like"/>
    <property type="match status" value="1"/>
</dbReference>
<dbReference type="SMART" id="SM00855">
    <property type="entry name" value="PGAM"/>
    <property type="match status" value="1"/>
</dbReference>
<dbReference type="CDD" id="cd07040">
    <property type="entry name" value="HP"/>
    <property type="match status" value="1"/>
</dbReference>
<dbReference type="Gene3D" id="3.40.50.1240">
    <property type="entry name" value="Phosphoglycerate mutase-like"/>
    <property type="match status" value="1"/>
</dbReference>
<dbReference type="InterPro" id="IPR029033">
    <property type="entry name" value="His_PPase_superfam"/>
</dbReference>
<dbReference type="GeneID" id="41322058"/>
<evidence type="ECO:0000313" key="1">
    <source>
        <dbReference type="EMBL" id="AYQ55408.1"/>
    </source>
</evidence>
<name>A0A3G3II98_9ARCH</name>
<dbReference type="Pfam" id="PF00300">
    <property type="entry name" value="His_Phos_1"/>
    <property type="match status" value="1"/>
</dbReference>
<protein>
    <recommendedName>
        <fullName evidence="3">Histidine phosphatase family protein</fullName>
    </recommendedName>
</protein>